<sequence>SAIVSVKVKQGNLETAIFLKVAKSFVCRVKKELNGNNGGELAVMRKRKENFQRSADSLRTPEFVRRVRGMMDDNCG</sequence>
<evidence type="ECO:0000313" key="1">
    <source>
        <dbReference type="EMBL" id="VUZ53184.1"/>
    </source>
</evidence>
<name>A0A564Z304_HYMDI</name>
<dbReference type="EMBL" id="CABIJS010000555">
    <property type="protein sequence ID" value="VUZ53184.1"/>
    <property type="molecule type" value="Genomic_DNA"/>
</dbReference>
<dbReference type="AlphaFoldDB" id="A0A564Z304"/>
<reference evidence="1 2" key="1">
    <citation type="submission" date="2019-07" db="EMBL/GenBank/DDBJ databases">
        <authorList>
            <person name="Jastrzebski P J."/>
            <person name="Paukszto L."/>
            <person name="Jastrzebski P J."/>
        </authorList>
    </citation>
    <scope>NUCLEOTIDE SEQUENCE [LARGE SCALE GENOMIC DNA]</scope>
    <source>
        <strain evidence="1 2">WMS-il1</strain>
    </source>
</reference>
<feature type="non-terminal residue" evidence="1">
    <location>
        <position position="1"/>
    </location>
</feature>
<protein>
    <submittedName>
        <fullName evidence="1">Uncharacterized protein</fullName>
    </submittedName>
</protein>
<accession>A0A564Z304</accession>
<keyword evidence="2" id="KW-1185">Reference proteome</keyword>
<organism evidence="1 2">
    <name type="scientific">Hymenolepis diminuta</name>
    <name type="common">Rat tapeworm</name>
    <dbReference type="NCBI Taxonomy" id="6216"/>
    <lineage>
        <taxon>Eukaryota</taxon>
        <taxon>Metazoa</taxon>
        <taxon>Spiralia</taxon>
        <taxon>Lophotrochozoa</taxon>
        <taxon>Platyhelminthes</taxon>
        <taxon>Cestoda</taxon>
        <taxon>Eucestoda</taxon>
        <taxon>Cyclophyllidea</taxon>
        <taxon>Hymenolepididae</taxon>
        <taxon>Hymenolepis</taxon>
    </lineage>
</organism>
<gene>
    <name evidence="1" type="ORF">WMSIL1_LOCUS11826</name>
</gene>
<dbReference type="Proteomes" id="UP000321570">
    <property type="component" value="Unassembled WGS sequence"/>
</dbReference>
<proteinExistence type="predicted"/>
<evidence type="ECO:0000313" key="2">
    <source>
        <dbReference type="Proteomes" id="UP000321570"/>
    </source>
</evidence>